<dbReference type="Pfam" id="PF04264">
    <property type="entry name" value="YceI"/>
    <property type="match status" value="1"/>
</dbReference>
<evidence type="ECO:0000313" key="3">
    <source>
        <dbReference type="EMBL" id="HIW91245.1"/>
    </source>
</evidence>
<dbReference type="SUPFAM" id="SSF101874">
    <property type="entry name" value="YceI-like"/>
    <property type="match status" value="1"/>
</dbReference>
<dbReference type="PANTHER" id="PTHR34406:SF1">
    <property type="entry name" value="PROTEIN YCEI"/>
    <property type="match status" value="1"/>
</dbReference>
<dbReference type="InterPro" id="IPR007372">
    <property type="entry name" value="Lipid/polyisoprenoid-bd_YceI"/>
</dbReference>
<comment type="similarity">
    <text evidence="1">Belongs to the UPF0312 family.</text>
</comment>
<proteinExistence type="inferred from homology"/>
<evidence type="ECO:0000313" key="4">
    <source>
        <dbReference type="Proteomes" id="UP000824190"/>
    </source>
</evidence>
<dbReference type="SMART" id="SM00867">
    <property type="entry name" value="YceI"/>
    <property type="match status" value="1"/>
</dbReference>
<sequence>MKKGIVTLVVVGVVALAIAIVAPPVYRLLTDEGLQTASIDQGSGEPATVGVDGHWDVVRGQGANITQAGYTFDEVLPGQEKTTSGRTEDVSGSLVVTDGVLQEGEVTVDVGSITSDIEKRDIHVRDNILHADEYPEATFSITEPVDLSSLPEDGSVDTVTATGELTMHGTTKEVEAELQVLRTGENVVVEGQVPVEREAYGIVSPEFVASQIAEEGTVDLLLVFGQQD</sequence>
<dbReference type="PANTHER" id="PTHR34406">
    <property type="entry name" value="PROTEIN YCEI"/>
    <property type="match status" value="1"/>
</dbReference>
<dbReference type="InterPro" id="IPR036761">
    <property type="entry name" value="TTHA0802/YceI-like_sf"/>
</dbReference>
<dbReference type="Gene3D" id="2.40.128.110">
    <property type="entry name" value="Lipid/polyisoprenoid-binding, YceI-like"/>
    <property type="match status" value="1"/>
</dbReference>
<dbReference type="Proteomes" id="UP000824190">
    <property type="component" value="Unassembled WGS sequence"/>
</dbReference>
<gene>
    <name evidence="3" type="ORF">H9870_06255</name>
</gene>
<feature type="domain" description="Lipid/polyisoprenoid-binding YceI-like" evidence="2">
    <location>
        <begin position="54"/>
        <end position="225"/>
    </location>
</feature>
<evidence type="ECO:0000259" key="2">
    <source>
        <dbReference type="SMART" id="SM00867"/>
    </source>
</evidence>
<reference evidence="3" key="2">
    <citation type="submission" date="2021-04" db="EMBL/GenBank/DDBJ databases">
        <authorList>
            <person name="Gilroy R."/>
        </authorList>
    </citation>
    <scope>NUCLEOTIDE SEQUENCE</scope>
    <source>
        <strain evidence="3">CHK32-1732</strain>
    </source>
</reference>
<dbReference type="AlphaFoldDB" id="A0A9D1ULX5"/>
<organism evidence="3 4">
    <name type="scientific">Candidatus Corynebacterium avicola</name>
    <dbReference type="NCBI Taxonomy" id="2838527"/>
    <lineage>
        <taxon>Bacteria</taxon>
        <taxon>Bacillati</taxon>
        <taxon>Actinomycetota</taxon>
        <taxon>Actinomycetes</taxon>
        <taxon>Mycobacteriales</taxon>
        <taxon>Corynebacteriaceae</taxon>
        <taxon>Corynebacterium</taxon>
    </lineage>
</organism>
<evidence type="ECO:0000256" key="1">
    <source>
        <dbReference type="ARBA" id="ARBA00008812"/>
    </source>
</evidence>
<protein>
    <submittedName>
        <fullName evidence="3">YceI family protein</fullName>
    </submittedName>
</protein>
<dbReference type="EMBL" id="DXGC01000059">
    <property type="protein sequence ID" value="HIW91245.1"/>
    <property type="molecule type" value="Genomic_DNA"/>
</dbReference>
<comment type="caution">
    <text evidence="3">The sequence shown here is derived from an EMBL/GenBank/DDBJ whole genome shotgun (WGS) entry which is preliminary data.</text>
</comment>
<reference evidence="3" key="1">
    <citation type="journal article" date="2021" name="PeerJ">
        <title>Extensive microbial diversity within the chicken gut microbiome revealed by metagenomics and culture.</title>
        <authorList>
            <person name="Gilroy R."/>
            <person name="Ravi A."/>
            <person name="Getino M."/>
            <person name="Pursley I."/>
            <person name="Horton D.L."/>
            <person name="Alikhan N.F."/>
            <person name="Baker D."/>
            <person name="Gharbi K."/>
            <person name="Hall N."/>
            <person name="Watson M."/>
            <person name="Adriaenssens E.M."/>
            <person name="Foster-Nyarko E."/>
            <person name="Jarju S."/>
            <person name="Secka A."/>
            <person name="Antonio M."/>
            <person name="Oren A."/>
            <person name="Chaudhuri R.R."/>
            <person name="La Ragione R."/>
            <person name="Hildebrand F."/>
            <person name="Pallen M.J."/>
        </authorList>
    </citation>
    <scope>NUCLEOTIDE SEQUENCE</scope>
    <source>
        <strain evidence="3">CHK32-1732</strain>
    </source>
</reference>
<accession>A0A9D1ULX5</accession>
<name>A0A9D1ULX5_9CORY</name>